<dbReference type="InterPro" id="IPR048515">
    <property type="entry name" value="DHH_CID"/>
</dbReference>
<feature type="domain" description="DHH-CID" evidence="3">
    <location>
        <begin position="217"/>
        <end position="291"/>
    </location>
</feature>
<dbReference type="InterPro" id="IPR038763">
    <property type="entry name" value="DHH_sf"/>
</dbReference>
<dbReference type="InParanoid" id="Q9HKR9"/>
<dbReference type="Proteomes" id="UP000001024">
    <property type="component" value="Chromosome"/>
</dbReference>
<evidence type="ECO:0000259" key="3">
    <source>
        <dbReference type="Pfam" id="PF21763"/>
    </source>
</evidence>
<gene>
    <name evidence="4" type="ordered locus">Ta0527</name>
</gene>
<sequence>MTSILDTYLRIDEYRRLFGIAKDASRIIAEQRKIIIVSHIDADGLSSSAIAKTSLDRAGIENEVVFIKNLDPMVLKGLPPGFKWFVDLGSGSMNMIRDANIECLITDHHLPDQFDIDLEFRRDIVKFLQHSDFEGITQVNPHMVGLNGSYEISGSGTTFLVSMAMSDENADMVVPAIVGAIGDVQDANSGVLEGINRSFIDLGVDIGLISVKNDLRFFGRATRPLSKFLELGSDRIPGVSNLRGSASRMLRYLNVPLKDGDRFRVYNDLSEDEKTRIRTEILKRLIIAGIDDLDSIFGETYVFPKEDARSPTYDAKEFATLLNSCGRYDEGLTGLKVAAGDRGESYSKALSLMASHRRKLVNGYNHIMAEGIKSLNNIDYFYAGKDINENIVGIIANMILARDPDTVRPLITMADSDPGTVKASVRANKTFLKIGIDLADLFRRAAATVGGVGGGHDLAAGANIPAGRMNDFLNFIDLEIGKAVSSITEIK</sequence>
<dbReference type="Pfam" id="PF21763">
    <property type="entry name" value="DHH_CID"/>
    <property type="match status" value="1"/>
</dbReference>
<dbReference type="Pfam" id="PF01368">
    <property type="entry name" value="DHH"/>
    <property type="match status" value="1"/>
</dbReference>
<dbReference type="PANTHER" id="PTHR30255">
    <property type="entry name" value="SINGLE-STRANDED-DNA-SPECIFIC EXONUCLEASE RECJ"/>
    <property type="match status" value="1"/>
</dbReference>
<dbReference type="PANTHER" id="PTHR30255:SF3">
    <property type="entry name" value="SINGLE-STRANDED-DNA-SPECIFIC EXONUCLEASE RECJ"/>
    <property type="match status" value="1"/>
</dbReference>
<dbReference type="Gene3D" id="3.10.310.30">
    <property type="match status" value="1"/>
</dbReference>
<feature type="domain" description="DDH" evidence="1">
    <location>
        <begin position="33"/>
        <end position="115"/>
    </location>
</feature>
<reference evidence="4 5" key="1">
    <citation type="journal article" date="2000" name="Nature">
        <title>The genome sequence of the thermoacidophilic scavenger Thermoplasma acidophilum.</title>
        <authorList>
            <person name="Ruepp A."/>
            <person name="Graml W."/>
            <person name="Santos-Martinez M.L."/>
            <person name="Koretke K.K."/>
            <person name="Volker C."/>
            <person name="Mewes H.W."/>
            <person name="Frishman D."/>
            <person name="Stocker S."/>
            <person name="Lupas A.N."/>
            <person name="Baumeister W."/>
        </authorList>
    </citation>
    <scope>NUCLEOTIDE SEQUENCE [LARGE SCALE GENOMIC DNA]</scope>
    <source>
        <strain evidence="5">ATCC 25905 / DSM 1728 / JCM 9062 / NBRC 15155 / AMRC-C165</strain>
    </source>
</reference>
<dbReference type="PaxDb" id="273075-Ta0527"/>
<dbReference type="STRING" id="273075.gene:9571745"/>
<evidence type="ECO:0000313" key="5">
    <source>
        <dbReference type="Proteomes" id="UP000001024"/>
    </source>
</evidence>
<dbReference type="EMBL" id="AL445064">
    <property type="protein sequence ID" value="CAC11667.1"/>
    <property type="molecule type" value="Genomic_DNA"/>
</dbReference>
<organism evidence="4 5">
    <name type="scientific">Thermoplasma acidophilum (strain ATCC 25905 / DSM 1728 / JCM 9062 / NBRC 15155 / AMRC-C165)</name>
    <dbReference type="NCBI Taxonomy" id="273075"/>
    <lineage>
        <taxon>Archaea</taxon>
        <taxon>Methanobacteriati</taxon>
        <taxon>Thermoplasmatota</taxon>
        <taxon>Thermoplasmata</taxon>
        <taxon>Thermoplasmatales</taxon>
        <taxon>Thermoplasmataceae</taxon>
        <taxon>Thermoplasma</taxon>
    </lineage>
</organism>
<evidence type="ECO:0000259" key="2">
    <source>
        <dbReference type="Pfam" id="PF02272"/>
    </source>
</evidence>
<dbReference type="GO" id="GO:0003676">
    <property type="term" value="F:nucleic acid binding"/>
    <property type="evidence" value="ECO:0007669"/>
    <property type="project" value="InterPro"/>
</dbReference>
<name>Q9HKR9_THEAC</name>
<dbReference type="InterPro" id="IPR003156">
    <property type="entry name" value="DHHA1_dom"/>
</dbReference>
<evidence type="ECO:0000259" key="1">
    <source>
        <dbReference type="Pfam" id="PF01368"/>
    </source>
</evidence>
<dbReference type="KEGG" id="tac:Ta0527"/>
<accession>Q9HKR9</accession>
<protein>
    <submittedName>
        <fullName evidence="4">Uncharacterized protein</fullName>
    </submittedName>
</protein>
<proteinExistence type="predicted"/>
<feature type="domain" description="DHHA1" evidence="2">
    <location>
        <begin position="380"/>
        <end position="480"/>
    </location>
</feature>
<dbReference type="Gene3D" id="3.90.1640.30">
    <property type="match status" value="1"/>
</dbReference>
<dbReference type="Pfam" id="PF02272">
    <property type="entry name" value="DHHA1"/>
    <property type="match status" value="1"/>
</dbReference>
<dbReference type="RefSeq" id="WP_010900953.1">
    <property type="nucleotide sequence ID" value="NC_002578.1"/>
</dbReference>
<keyword evidence="5" id="KW-1185">Reference proteome</keyword>
<dbReference type="SUPFAM" id="SSF64182">
    <property type="entry name" value="DHH phosphoesterases"/>
    <property type="match status" value="1"/>
</dbReference>
<dbReference type="InterPro" id="IPR051673">
    <property type="entry name" value="SSDNA_exonuclease_RecJ"/>
</dbReference>
<dbReference type="OrthoDB" id="36101at2157"/>
<dbReference type="InterPro" id="IPR001667">
    <property type="entry name" value="DDH_dom"/>
</dbReference>
<dbReference type="eggNOG" id="arCOG00427">
    <property type="taxonomic scope" value="Archaea"/>
</dbReference>
<dbReference type="EnsemblBacteria" id="CAC11667">
    <property type="protein sequence ID" value="CAC11667"/>
    <property type="gene ID" value="CAC11667"/>
</dbReference>
<evidence type="ECO:0000313" key="4">
    <source>
        <dbReference type="EMBL" id="CAC11667.1"/>
    </source>
</evidence>
<dbReference type="AlphaFoldDB" id="Q9HKR9"/>
<dbReference type="HOGENOM" id="CLU_042622_0_0_2"/>